<dbReference type="EC" id="1.11.1.7" evidence="1"/>
<name>A0ACB7U1R6_DIOAL</name>
<evidence type="ECO:0000313" key="1">
    <source>
        <dbReference type="EMBL" id="KAH7654256.1"/>
    </source>
</evidence>
<dbReference type="Proteomes" id="UP000827976">
    <property type="component" value="Chromosome 19"/>
</dbReference>
<comment type="caution">
    <text evidence="1">The sequence shown here is derived from an EMBL/GenBank/DDBJ whole genome shotgun (WGS) entry which is preliminary data.</text>
</comment>
<keyword evidence="2" id="KW-1185">Reference proteome</keyword>
<gene>
    <name evidence="1" type="ORF">IHE45_19G132300</name>
</gene>
<keyword evidence="1" id="KW-0560">Oxidoreductase</keyword>
<protein>
    <submittedName>
        <fullName evidence="1">Peroxidase protein</fullName>
        <ecNumber evidence="1">1.11.1.7</ecNumber>
    </submittedName>
</protein>
<organism evidence="1 2">
    <name type="scientific">Dioscorea alata</name>
    <name type="common">Purple yam</name>
    <dbReference type="NCBI Taxonomy" id="55571"/>
    <lineage>
        <taxon>Eukaryota</taxon>
        <taxon>Viridiplantae</taxon>
        <taxon>Streptophyta</taxon>
        <taxon>Embryophyta</taxon>
        <taxon>Tracheophyta</taxon>
        <taxon>Spermatophyta</taxon>
        <taxon>Magnoliopsida</taxon>
        <taxon>Liliopsida</taxon>
        <taxon>Dioscoreales</taxon>
        <taxon>Dioscoreaceae</taxon>
        <taxon>Dioscorea</taxon>
    </lineage>
</organism>
<reference evidence="2" key="1">
    <citation type="journal article" date="2022" name="Nat. Commun.">
        <title>Chromosome evolution and the genetic basis of agronomically important traits in greater yam.</title>
        <authorList>
            <person name="Bredeson J.V."/>
            <person name="Lyons J.B."/>
            <person name="Oniyinde I.O."/>
            <person name="Okereke N.R."/>
            <person name="Kolade O."/>
            <person name="Nnabue I."/>
            <person name="Nwadili C.O."/>
            <person name="Hribova E."/>
            <person name="Parker M."/>
            <person name="Nwogha J."/>
            <person name="Shu S."/>
            <person name="Carlson J."/>
            <person name="Kariba R."/>
            <person name="Muthemba S."/>
            <person name="Knop K."/>
            <person name="Barton G.J."/>
            <person name="Sherwood A.V."/>
            <person name="Lopez-Montes A."/>
            <person name="Asiedu R."/>
            <person name="Jamnadass R."/>
            <person name="Muchugi A."/>
            <person name="Goodstein D."/>
            <person name="Egesi C.N."/>
            <person name="Featherston J."/>
            <person name="Asfaw A."/>
            <person name="Simpson G.G."/>
            <person name="Dolezel J."/>
            <person name="Hendre P.S."/>
            <person name="Van Deynze A."/>
            <person name="Kumar P.L."/>
            <person name="Obidiegwu J.E."/>
            <person name="Bhattacharjee R."/>
            <person name="Rokhsar D.S."/>
        </authorList>
    </citation>
    <scope>NUCLEOTIDE SEQUENCE [LARGE SCALE GENOMIC DNA]</scope>
    <source>
        <strain evidence="2">cv. TDa95/00328</strain>
    </source>
</reference>
<keyword evidence="1" id="KW-0575">Peroxidase</keyword>
<proteinExistence type="predicted"/>
<evidence type="ECO:0000313" key="2">
    <source>
        <dbReference type="Proteomes" id="UP000827976"/>
    </source>
</evidence>
<dbReference type="EMBL" id="CM037029">
    <property type="protein sequence ID" value="KAH7654256.1"/>
    <property type="molecule type" value="Genomic_DNA"/>
</dbReference>
<sequence length="326" mass="35515">MKYLSNFIVFLVIVVTFASSVKGKGGGLEQDFYKKTCPKAEQIVRNITWTHVANNSKLPAKLLRMFFHDCFVGGCDGSVLIDSTANNTAEKDAIPNKSLAGFDVIDEVKTALEKACPGIVSCADIVALAARDSVSFQFNQSLWEVETGRRDGNVSLASEALANIPSPFSNFTTLSQRFAKKNLSVHDLVVLSGAHTIGVSHCLFFSNRLFNFTGKGDADPSLNTTYAATLKTLCQNQSDTTTTVAMDPGDSLTFDNHYFVILKQKQGLFQSDAALLTDGKASNLVDKLLDSKNFINAFKNSIKKMGQIEVLTRNNGVIRKKCSVVN</sequence>
<accession>A0ACB7U1R6</accession>